<accession>A0ABT8LAM6</accession>
<evidence type="ECO:0000313" key="7">
    <source>
        <dbReference type="Proteomes" id="UP001172083"/>
    </source>
</evidence>
<dbReference type="PRINTS" id="PR00032">
    <property type="entry name" value="HTHARAC"/>
</dbReference>
<dbReference type="PROSITE" id="PS01124">
    <property type="entry name" value="HTH_ARAC_FAMILY_2"/>
    <property type="match status" value="1"/>
</dbReference>
<evidence type="ECO:0000313" key="6">
    <source>
        <dbReference type="EMBL" id="MDN5214809.1"/>
    </source>
</evidence>
<feature type="transmembrane region" description="Helical" evidence="4">
    <location>
        <begin position="68"/>
        <end position="90"/>
    </location>
</feature>
<name>A0ABT8LAM6_9BACT</name>
<keyword evidence="1" id="KW-0805">Transcription regulation</keyword>
<keyword evidence="4" id="KW-0812">Transmembrane</keyword>
<feature type="transmembrane region" description="Helical" evidence="4">
    <location>
        <begin position="220"/>
        <end position="243"/>
    </location>
</feature>
<feature type="transmembrane region" description="Helical" evidence="4">
    <location>
        <begin position="111"/>
        <end position="130"/>
    </location>
</feature>
<dbReference type="InterPro" id="IPR018060">
    <property type="entry name" value="HTH_AraC"/>
</dbReference>
<dbReference type="PROSITE" id="PS00041">
    <property type="entry name" value="HTH_ARAC_FAMILY_1"/>
    <property type="match status" value="1"/>
</dbReference>
<feature type="transmembrane region" description="Helical" evidence="4">
    <location>
        <begin position="142"/>
        <end position="160"/>
    </location>
</feature>
<keyword evidence="2" id="KW-0238">DNA-binding</keyword>
<dbReference type="Gene3D" id="1.10.10.60">
    <property type="entry name" value="Homeodomain-like"/>
    <property type="match status" value="1"/>
</dbReference>
<dbReference type="EMBL" id="JAUJEB010000005">
    <property type="protein sequence ID" value="MDN5214809.1"/>
    <property type="molecule type" value="Genomic_DNA"/>
</dbReference>
<comment type="caution">
    <text evidence="6">The sequence shown here is derived from an EMBL/GenBank/DDBJ whole genome shotgun (WGS) entry which is preliminary data.</text>
</comment>
<proteinExistence type="predicted"/>
<dbReference type="InterPro" id="IPR020449">
    <property type="entry name" value="Tscrpt_reg_AraC-type_HTH"/>
</dbReference>
<keyword evidence="4" id="KW-0472">Membrane</keyword>
<reference evidence="6" key="1">
    <citation type="submission" date="2023-06" db="EMBL/GenBank/DDBJ databases">
        <title>Genomic of Agaribacillus aureum.</title>
        <authorList>
            <person name="Wang G."/>
        </authorList>
    </citation>
    <scope>NUCLEOTIDE SEQUENCE</scope>
    <source>
        <strain evidence="6">BMA12</strain>
    </source>
</reference>
<dbReference type="PANTHER" id="PTHR43280">
    <property type="entry name" value="ARAC-FAMILY TRANSCRIPTIONAL REGULATOR"/>
    <property type="match status" value="1"/>
</dbReference>
<feature type="transmembrane region" description="Helical" evidence="4">
    <location>
        <begin position="191"/>
        <end position="214"/>
    </location>
</feature>
<dbReference type="Pfam" id="PF12833">
    <property type="entry name" value="HTH_18"/>
    <property type="match status" value="1"/>
</dbReference>
<protein>
    <submittedName>
        <fullName evidence="6">Helix-turn-helix domain-containing protein</fullName>
    </submittedName>
</protein>
<feature type="transmembrane region" description="Helical" evidence="4">
    <location>
        <begin position="35"/>
        <end position="56"/>
    </location>
</feature>
<gene>
    <name evidence="6" type="ORF">QQ020_22205</name>
</gene>
<evidence type="ECO:0000259" key="5">
    <source>
        <dbReference type="PROSITE" id="PS01124"/>
    </source>
</evidence>
<keyword evidence="7" id="KW-1185">Reference proteome</keyword>
<feature type="transmembrane region" description="Helical" evidence="4">
    <location>
        <begin position="6"/>
        <end position="28"/>
    </location>
</feature>
<keyword evidence="3" id="KW-0804">Transcription</keyword>
<evidence type="ECO:0000256" key="3">
    <source>
        <dbReference type="ARBA" id="ARBA00023163"/>
    </source>
</evidence>
<evidence type="ECO:0000256" key="4">
    <source>
        <dbReference type="SAM" id="Phobius"/>
    </source>
</evidence>
<sequence length="378" mass="43667">MDLNFNWINLLILFGALQGLVFSIILLFNKKHPGAIYLSIFMLVLAYNGIETFNWSSGLSDHIIFFDLFPFVMIYALGPSLYLYIHSLLYPEKKRPLKIVLAYYSPPIFQFVFRIVIIGVYLFIVNNVFFTKDQLELLDGIYYSYAEVVSIITFFFYLYLSLRLFIKARASQSIPSVSKEKQQEIYKWVKALLICMVVFGAAWPLTVIASYLPYFHYNASYYPIELALVIFVYWIAIVGYFRVKIISYGTTKMSPNLISTSTAKKLMIQLRQAMENDKLYLNPTLNRHLLSTHTGINAKSISAALNQHSQQNFNDFINDYRVKEVCKKLLSSEKQHLTISGIAFESGFNSQATFQRAFKNTMGMSPKEYLDAQLKKID</sequence>
<dbReference type="SMART" id="SM00342">
    <property type="entry name" value="HTH_ARAC"/>
    <property type="match status" value="1"/>
</dbReference>
<organism evidence="6 7">
    <name type="scientific">Agaribacillus aureus</name>
    <dbReference type="NCBI Taxonomy" id="3051825"/>
    <lineage>
        <taxon>Bacteria</taxon>
        <taxon>Pseudomonadati</taxon>
        <taxon>Bacteroidota</taxon>
        <taxon>Cytophagia</taxon>
        <taxon>Cytophagales</taxon>
        <taxon>Splendidivirgaceae</taxon>
        <taxon>Agaribacillus</taxon>
    </lineage>
</organism>
<evidence type="ECO:0000256" key="2">
    <source>
        <dbReference type="ARBA" id="ARBA00023125"/>
    </source>
</evidence>
<dbReference type="SUPFAM" id="SSF46689">
    <property type="entry name" value="Homeodomain-like"/>
    <property type="match status" value="1"/>
</dbReference>
<dbReference type="Proteomes" id="UP001172083">
    <property type="component" value="Unassembled WGS sequence"/>
</dbReference>
<dbReference type="InterPro" id="IPR009057">
    <property type="entry name" value="Homeodomain-like_sf"/>
</dbReference>
<dbReference type="PANTHER" id="PTHR43280:SF29">
    <property type="entry name" value="ARAC-FAMILY TRANSCRIPTIONAL REGULATOR"/>
    <property type="match status" value="1"/>
</dbReference>
<dbReference type="InterPro" id="IPR018062">
    <property type="entry name" value="HTH_AraC-typ_CS"/>
</dbReference>
<feature type="domain" description="HTH araC/xylS-type" evidence="5">
    <location>
        <begin position="264"/>
        <end position="372"/>
    </location>
</feature>
<evidence type="ECO:0000256" key="1">
    <source>
        <dbReference type="ARBA" id="ARBA00023015"/>
    </source>
</evidence>
<dbReference type="RefSeq" id="WP_346760147.1">
    <property type="nucleotide sequence ID" value="NZ_JAUJEB010000005.1"/>
</dbReference>
<keyword evidence="4" id="KW-1133">Transmembrane helix</keyword>